<dbReference type="SUPFAM" id="SSF54403">
    <property type="entry name" value="Cystatin/monellin"/>
    <property type="match status" value="1"/>
</dbReference>
<keyword evidence="3" id="KW-0963">Cytoplasm</keyword>
<dbReference type="Proteomes" id="UP000694569">
    <property type="component" value="Unplaced"/>
</dbReference>
<protein>
    <recommendedName>
        <fullName evidence="6">Cystatin domain-containing protein</fullName>
    </recommendedName>
</protein>
<evidence type="ECO:0000313" key="8">
    <source>
        <dbReference type="Proteomes" id="UP000694569"/>
    </source>
</evidence>
<reference evidence="7" key="1">
    <citation type="submission" date="2025-08" db="UniProtKB">
        <authorList>
            <consortium name="Ensembl"/>
        </authorList>
    </citation>
    <scope>IDENTIFICATION</scope>
</reference>
<sequence>LPCGLIQMTFRGLRLLFVSTQVKPQVETKDGRQFQYFQAVSFASQIVAGTNYFVKVDVGQGECLHLRIYQNLDGQLLLSAYQRGKTQSSPLTYF</sequence>
<dbReference type="Gene3D" id="3.10.450.10">
    <property type="match status" value="1"/>
</dbReference>
<dbReference type="FunFam" id="3.10.450.10:FF:000001">
    <property type="entry name" value="Cystatin-A"/>
    <property type="match status" value="1"/>
</dbReference>
<keyword evidence="5" id="KW-0789">Thiol protease inhibitor</keyword>
<dbReference type="PROSITE" id="PS00287">
    <property type="entry name" value="CYSTATIN"/>
    <property type="match status" value="1"/>
</dbReference>
<evidence type="ECO:0000256" key="5">
    <source>
        <dbReference type="ARBA" id="ARBA00022704"/>
    </source>
</evidence>
<comment type="subcellular location">
    <subcellularLocation>
        <location evidence="1">Cytoplasm</location>
    </subcellularLocation>
</comment>
<dbReference type="OrthoDB" id="2429551at2759"/>
<dbReference type="Pfam" id="PF00031">
    <property type="entry name" value="Cystatin"/>
    <property type="match status" value="1"/>
</dbReference>
<dbReference type="PANTHER" id="PTHR11414:SF21">
    <property type="entry name" value="CYSTATIN 14A, TANDEM DUPLICATE 1-RELATED"/>
    <property type="match status" value="1"/>
</dbReference>
<proteinExistence type="inferred from homology"/>
<evidence type="ECO:0000313" key="7">
    <source>
        <dbReference type="Ensembl" id="ENSLLEP00000042219.1"/>
    </source>
</evidence>
<dbReference type="GO" id="GO:0005829">
    <property type="term" value="C:cytosol"/>
    <property type="evidence" value="ECO:0007669"/>
    <property type="project" value="TreeGrafter"/>
</dbReference>
<dbReference type="InterPro" id="IPR000010">
    <property type="entry name" value="Cystatin_dom"/>
</dbReference>
<dbReference type="GO" id="GO:0004869">
    <property type="term" value="F:cysteine-type endopeptidase inhibitor activity"/>
    <property type="evidence" value="ECO:0007669"/>
    <property type="project" value="UniProtKB-KW"/>
</dbReference>
<accession>A0A8C5QRY7</accession>
<feature type="domain" description="Cystatin" evidence="6">
    <location>
        <begin position="23"/>
        <end position="75"/>
    </location>
</feature>
<dbReference type="GeneTree" id="ENSGT00940000154826"/>
<evidence type="ECO:0000259" key="6">
    <source>
        <dbReference type="Pfam" id="PF00031"/>
    </source>
</evidence>
<name>A0A8C5QRY7_9ANUR</name>
<evidence type="ECO:0000256" key="2">
    <source>
        <dbReference type="ARBA" id="ARBA00009403"/>
    </source>
</evidence>
<organism evidence="7 8">
    <name type="scientific">Leptobrachium leishanense</name>
    <name type="common">Leishan spiny toad</name>
    <dbReference type="NCBI Taxonomy" id="445787"/>
    <lineage>
        <taxon>Eukaryota</taxon>
        <taxon>Metazoa</taxon>
        <taxon>Chordata</taxon>
        <taxon>Craniata</taxon>
        <taxon>Vertebrata</taxon>
        <taxon>Euteleostomi</taxon>
        <taxon>Amphibia</taxon>
        <taxon>Batrachia</taxon>
        <taxon>Anura</taxon>
        <taxon>Pelobatoidea</taxon>
        <taxon>Megophryidae</taxon>
        <taxon>Leptobrachium</taxon>
    </lineage>
</organism>
<dbReference type="InterPro" id="IPR001713">
    <property type="entry name" value="Prot_inh_stefin"/>
</dbReference>
<keyword evidence="8" id="KW-1185">Reference proteome</keyword>
<comment type="similarity">
    <text evidence="2">Belongs to the cystatin family.</text>
</comment>
<dbReference type="Ensembl" id="ENSLLET00000043909.1">
    <property type="protein sequence ID" value="ENSLLEP00000042219.1"/>
    <property type="gene ID" value="ENSLLEG00000026847.1"/>
</dbReference>
<reference evidence="7" key="2">
    <citation type="submission" date="2025-09" db="UniProtKB">
        <authorList>
            <consortium name="Ensembl"/>
        </authorList>
    </citation>
    <scope>IDENTIFICATION</scope>
</reference>
<dbReference type="InterPro" id="IPR046350">
    <property type="entry name" value="Cystatin_sf"/>
</dbReference>
<dbReference type="PANTHER" id="PTHR11414">
    <property type="entry name" value="CYSTATIN FAMILY MEMBER"/>
    <property type="match status" value="1"/>
</dbReference>
<evidence type="ECO:0000256" key="3">
    <source>
        <dbReference type="ARBA" id="ARBA00022490"/>
    </source>
</evidence>
<dbReference type="InterPro" id="IPR018073">
    <property type="entry name" value="Prot_inh_cystat_CS"/>
</dbReference>
<evidence type="ECO:0000256" key="4">
    <source>
        <dbReference type="ARBA" id="ARBA00022690"/>
    </source>
</evidence>
<dbReference type="CDD" id="cd00042">
    <property type="entry name" value="CY"/>
    <property type="match status" value="1"/>
</dbReference>
<dbReference type="AlphaFoldDB" id="A0A8C5QRY7"/>
<evidence type="ECO:0000256" key="1">
    <source>
        <dbReference type="ARBA" id="ARBA00004496"/>
    </source>
</evidence>
<keyword evidence="4" id="KW-0646">Protease inhibitor</keyword>
<dbReference type="PRINTS" id="PR00295">
    <property type="entry name" value="STEFINA"/>
</dbReference>